<evidence type="ECO:0000313" key="2">
    <source>
        <dbReference type="Proteomes" id="UP000198656"/>
    </source>
</evidence>
<dbReference type="Proteomes" id="UP000198656">
    <property type="component" value="Unassembled WGS sequence"/>
</dbReference>
<dbReference type="AlphaFoldDB" id="A0A1G8BQW4"/>
<dbReference type="EMBL" id="FNCP01000012">
    <property type="protein sequence ID" value="SDH35531.1"/>
    <property type="molecule type" value="Genomic_DNA"/>
</dbReference>
<keyword evidence="2" id="KW-1185">Reference proteome</keyword>
<dbReference type="RefSeq" id="WP_092333478.1">
    <property type="nucleotide sequence ID" value="NZ_FNCP01000012.1"/>
</dbReference>
<evidence type="ECO:0008006" key="3">
    <source>
        <dbReference type="Google" id="ProtNLM"/>
    </source>
</evidence>
<dbReference type="SUPFAM" id="SSF48576">
    <property type="entry name" value="Terpenoid synthases"/>
    <property type="match status" value="1"/>
</dbReference>
<dbReference type="InterPro" id="IPR008949">
    <property type="entry name" value="Isoprenoid_synthase_dom_sf"/>
</dbReference>
<gene>
    <name evidence="1" type="ORF">SAMN05443529_11298</name>
</gene>
<protein>
    <recommendedName>
        <fullName evidence="3">Geranylgeranyl pyrophosphate synthase</fullName>
    </recommendedName>
</protein>
<evidence type="ECO:0000313" key="1">
    <source>
        <dbReference type="EMBL" id="SDH35531.1"/>
    </source>
</evidence>
<sequence>MVPVDFSFRGKLNNVQAHLRKEINFKPAGFEELVHLEMNELDHTVSPAIVLAVSGSCTEDNDKSEALAGIIQFIFMANKVHKLMKDDEDLPEERRQFPVLVGDLLYGKFFLELCREKLLLYLDPLAQVMGTMSQGGISRWLSRDKDLSGDELLKIIALESASLTGTAARLSAELAGVSIPLQKKLESFGWELGLAWGAWKEGLATSVIQSILRRANDILEEISAESQLELRPLREVYQYISGQLNVGYKASEIGS</sequence>
<reference evidence="2" key="1">
    <citation type="submission" date="2016-10" db="EMBL/GenBank/DDBJ databases">
        <authorList>
            <person name="Varghese N."/>
            <person name="Submissions S."/>
        </authorList>
    </citation>
    <scope>NUCLEOTIDE SEQUENCE [LARGE SCALE GENOMIC DNA]</scope>
    <source>
        <strain evidence="2">DSM 8344</strain>
    </source>
</reference>
<name>A0A1G8BQW4_9FIRM</name>
<dbReference type="Gene3D" id="1.10.600.10">
    <property type="entry name" value="Farnesyl Diphosphate Synthase"/>
    <property type="match status" value="1"/>
</dbReference>
<proteinExistence type="predicted"/>
<dbReference type="OrthoDB" id="1795180at2"/>
<dbReference type="STRING" id="1121419.SAMN05443529_11298"/>
<organism evidence="1 2">
    <name type="scientific">Desulfosporosinus hippei DSM 8344</name>
    <dbReference type="NCBI Taxonomy" id="1121419"/>
    <lineage>
        <taxon>Bacteria</taxon>
        <taxon>Bacillati</taxon>
        <taxon>Bacillota</taxon>
        <taxon>Clostridia</taxon>
        <taxon>Eubacteriales</taxon>
        <taxon>Desulfitobacteriaceae</taxon>
        <taxon>Desulfosporosinus</taxon>
    </lineage>
</organism>
<accession>A0A1G8BQW4</accession>